<evidence type="ECO:0000256" key="3">
    <source>
        <dbReference type="SAM" id="MobiDB-lite"/>
    </source>
</evidence>
<dbReference type="Proteomes" id="UP000593562">
    <property type="component" value="Unassembled WGS sequence"/>
</dbReference>
<evidence type="ECO:0000313" key="7">
    <source>
        <dbReference type="Proteomes" id="UP000593562"/>
    </source>
</evidence>
<organism evidence="6 7">
    <name type="scientific">Tripterygium wilfordii</name>
    <name type="common">Thunder God vine</name>
    <dbReference type="NCBI Taxonomy" id="458696"/>
    <lineage>
        <taxon>Eukaryota</taxon>
        <taxon>Viridiplantae</taxon>
        <taxon>Streptophyta</taxon>
        <taxon>Embryophyta</taxon>
        <taxon>Tracheophyta</taxon>
        <taxon>Spermatophyta</taxon>
        <taxon>Magnoliopsida</taxon>
        <taxon>eudicotyledons</taxon>
        <taxon>Gunneridae</taxon>
        <taxon>Pentapetalae</taxon>
        <taxon>rosids</taxon>
        <taxon>fabids</taxon>
        <taxon>Celastrales</taxon>
        <taxon>Celastraceae</taxon>
        <taxon>Tripterygium</taxon>
    </lineage>
</organism>
<feature type="transmembrane region" description="Helical" evidence="4">
    <location>
        <begin position="120"/>
        <end position="141"/>
    </location>
</feature>
<keyword evidence="7" id="KW-1185">Reference proteome</keyword>
<dbReference type="InterPro" id="IPR040780">
    <property type="entry name" value="Rpn6_C_helix"/>
</dbReference>
<feature type="compositionally biased region" description="Low complexity" evidence="3">
    <location>
        <begin position="55"/>
        <end position="67"/>
    </location>
</feature>
<dbReference type="InterPro" id="IPR019273">
    <property type="entry name" value="Lunapark_Znf"/>
</dbReference>
<protein>
    <recommendedName>
        <fullName evidence="5">PCI domain-containing protein</fullName>
    </recommendedName>
</protein>
<dbReference type="Pfam" id="PF18503">
    <property type="entry name" value="RPN6_C_helix"/>
    <property type="match status" value="1"/>
</dbReference>
<dbReference type="GO" id="GO:0071786">
    <property type="term" value="P:endoplasmic reticulum tubular network organization"/>
    <property type="evidence" value="ECO:0007669"/>
    <property type="project" value="InterPro"/>
</dbReference>
<feature type="compositionally biased region" description="Polar residues" evidence="3">
    <location>
        <begin position="392"/>
        <end position="415"/>
    </location>
</feature>
<dbReference type="InterPro" id="IPR036390">
    <property type="entry name" value="WH_DNA-bd_sf"/>
</dbReference>
<feature type="transmembrane region" description="Helical" evidence="4">
    <location>
        <begin position="161"/>
        <end position="181"/>
    </location>
</feature>
<keyword evidence="4" id="KW-0812">Transmembrane</keyword>
<feature type="region of interest" description="Disordered" evidence="3">
    <location>
        <begin position="1"/>
        <end position="21"/>
    </location>
</feature>
<dbReference type="Pfam" id="PF01399">
    <property type="entry name" value="PCI"/>
    <property type="match status" value="1"/>
</dbReference>
<gene>
    <name evidence="6" type="ORF">HS088_TW23G01062</name>
</gene>
<feature type="transmembrane region" description="Helical" evidence="4">
    <location>
        <begin position="501"/>
        <end position="520"/>
    </location>
</feature>
<dbReference type="PROSITE" id="PS50250">
    <property type="entry name" value="PCI"/>
    <property type="match status" value="1"/>
</dbReference>
<dbReference type="Gene3D" id="1.25.40.570">
    <property type="match status" value="1"/>
</dbReference>
<keyword evidence="2" id="KW-0647">Proteasome</keyword>
<accession>A0A7J7BXG5</accession>
<dbReference type="FunFam" id="1.25.40.570:FF:000007">
    <property type="entry name" value="26S proteasome non-ATPase regulatory subunit 11"/>
    <property type="match status" value="1"/>
</dbReference>
<dbReference type="SMART" id="SM00753">
    <property type="entry name" value="PAM"/>
    <property type="match status" value="1"/>
</dbReference>
<dbReference type="Pfam" id="PF10058">
    <property type="entry name" value="Zn_ribbon_10"/>
    <property type="match status" value="1"/>
</dbReference>
<evidence type="ECO:0000259" key="5">
    <source>
        <dbReference type="PROSITE" id="PS50250"/>
    </source>
</evidence>
<dbReference type="SMART" id="SM00088">
    <property type="entry name" value="PINT"/>
    <property type="match status" value="1"/>
</dbReference>
<dbReference type="Pfam" id="PF18055">
    <property type="entry name" value="RPN6_N"/>
    <property type="match status" value="1"/>
</dbReference>
<comment type="caution">
    <text evidence="6">The sequence shown here is derived from an EMBL/GenBank/DDBJ whole genome shotgun (WGS) entry which is preliminary data.</text>
</comment>
<keyword evidence="4" id="KW-1133">Transmembrane helix</keyword>
<sequence>MLSARNCTCTSTSTSTSTPPSVYLLPNNNTSSTILLSRIPKFVAMADEEDKKGVTQDSNDTTSTSDATKNKTKRAGIFSRIWNVFRLHGDDFEKRLQYISKEEASVLSRIKRRSRTKTRITRNLIIFSVLFEVVAVGYAIMTTRSMDLDWKMRAFRVLPMFLLPALSSLIYSAFLSFARMCDRRDQKTLEKLRAERQAKIDELKERTNYYTTQQLIQRYDPDPAAKAAAATILASKLGADSGLKVYVGDESKLNVPTAKSNDVEVVQSSTGLRKRKQLHTRTSSTGSTSSHNSEEATLRPFSSEVAGASEHNHLVVVDHYNSQGSTAQDSGWIARIAALLVGEDPTQSYALICGNCHMHNGLARKEDFPYITYYCPHCHALNRPKNLEERMSGSNSPNMTSLRTAGDSDLSSTPDGSAIESVITSKGSVKSGPEIEEVNEREASGELMELENLLPRVMTSKNKIRTVADKHRANLVWIQENMGLSKGEGERNWSPRSTGTATLAYLFFDSSPIVFAIFSFSSSPRIYFCLVASMSSSFLPATTESIALALEAKDPSESISILYRILESPSSSPEALRIKEQAITNLSDLLRQENRAEDLRSLLTQLRPFFNLIPKAKTAKIVRGIIDAVAKIPGTSDLQITLCKEMVQWTRAEKRTFLRQRVEARLAALLMENKEYSEALALVTSLVKEVRRLDDKLLLVDIDLLESKLHFSLRNLPKAKAALTAARTAANAIYVPPAQQGTIDLQSGILHAEEKDYKTAYSYFFEAFESFNALEDPRAVFSLKYMLLCKIMVSQADDVAGIISSKAGLQYVGPDLDAMKAVADAHSKRSLKAFETALRDYKGQLEEDPIVHRHLSSLYDTLLEQNLCRLIEPFSRVEISHIAELIELPADHVEKKLSQMILDKKFAGTLDQGAGCLIIFDDPKTDAIYPATLETIDNMGKVVDSLFVRSAKIMA</sequence>
<evidence type="ECO:0000313" key="6">
    <source>
        <dbReference type="EMBL" id="KAF5726317.1"/>
    </source>
</evidence>
<dbReference type="AlphaFoldDB" id="A0A7J7BXG5"/>
<dbReference type="GO" id="GO:0000502">
    <property type="term" value="C:proteasome complex"/>
    <property type="evidence" value="ECO:0007669"/>
    <property type="project" value="UniProtKB-KW"/>
</dbReference>
<evidence type="ECO:0000256" key="4">
    <source>
        <dbReference type="SAM" id="Phobius"/>
    </source>
</evidence>
<feature type="domain" description="PCI" evidence="5">
    <location>
        <begin position="756"/>
        <end position="924"/>
    </location>
</feature>
<dbReference type="InterPro" id="IPR040115">
    <property type="entry name" value="Lnp"/>
</dbReference>
<evidence type="ECO:0000256" key="2">
    <source>
        <dbReference type="ARBA" id="ARBA00022942"/>
    </source>
</evidence>
<reference evidence="6 7" key="1">
    <citation type="journal article" date="2020" name="Nat. Commun.">
        <title>Genome of Tripterygium wilfordii and identification of cytochrome P450 involved in triptolide biosynthesis.</title>
        <authorList>
            <person name="Tu L."/>
            <person name="Su P."/>
            <person name="Zhang Z."/>
            <person name="Gao L."/>
            <person name="Wang J."/>
            <person name="Hu T."/>
            <person name="Zhou J."/>
            <person name="Zhang Y."/>
            <person name="Zhao Y."/>
            <person name="Liu Y."/>
            <person name="Song Y."/>
            <person name="Tong Y."/>
            <person name="Lu Y."/>
            <person name="Yang J."/>
            <person name="Xu C."/>
            <person name="Jia M."/>
            <person name="Peters R.J."/>
            <person name="Huang L."/>
            <person name="Gao W."/>
        </authorList>
    </citation>
    <scope>NUCLEOTIDE SEQUENCE [LARGE SCALE GENOMIC DNA]</scope>
    <source>
        <strain evidence="7">cv. XIE 37</strain>
        <tissue evidence="6">Leaf</tissue>
    </source>
</reference>
<dbReference type="PANTHER" id="PTHR22166">
    <property type="entry name" value="ENDOPLASMIC RETICULUM JUNCTION FORMATION PROTEIN LUNAPARK"/>
    <property type="match status" value="1"/>
</dbReference>
<feature type="compositionally biased region" description="Low complexity" evidence="3">
    <location>
        <begin position="280"/>
        <end position="291"/>
    </location>
</feature>
<dbReference type="SUPFAM" id="SSF46785">
    <property type="entry name" value="Winged helix' DNA-binding domain"/>
    <property type="match status" value="1"/>
</dbReference>
<feature type="region of interest" description="Disordered" evidence="3">
    <location>
        <begin position="50"/>
        <end position="69"/>
    </location>
</feature>
<feature type="compositionally biased region" description="Low complexity" evidence="3">
    <location>
        <begin position="7"/>
        <end position="21"/>
    </location>
</feature>
<dbReference type="InterPro" id="IPR000717">
    <property type="entry name" value="PCI_dom"/>
</dbReference>
<feature type="region of interest" description="Disordered" evidence="3">
    <location>
        <begin position="266"/>
        <end position="298"/>
    </location>
</feature>
<dbReference type="PANTHER" id="PTHR22166:SF12">
    <property type="entry name" value="ENDOPLASMIC RETICULUM JUNCTION FORMATION PROTEIN LUNAPARK"/>
    <property type="match status" value="1"/>
</dbReference>
<dbReference type="GO" id="GO:0030163">
    <property type="term" value="P:protein catabolic process"/>
    <property type="evidence" value="ECO:0007669"/>
    <property type="project" value="UniProtKB-ARBA"/>
</dbReference>
<dbReference type="EMBL" id="JAAARO010000023">
    <property type="protein sequence ID" value="KAF5726317.1"/>
    <property type="molecule type" value="Genomic_DNA"/>
</dbReference>
<dbReference type="InterPro" id="IPR011990">
    <property type="entry name" value="TPR-like_helical_dom_sf"/>
</dbReference>
<dbReference type="GO" id="GO:0071782">
    <property type="term" value="C:endoplasmic reticulum tubular network"/>
    <property type="evidence" value="ECO:0007669"/>
    <property type="project" value="TreeGrafter"/>
</dbReference>
<feature type="region of interest" description="Disordered" evidence="3">
    <location>
        <begin position="389"/>
        <end position="417"/>
    </location>
</feature>
<keyword evidence="4" id="KW-0472">Membrane</keyword>
<dbReference type="InParanoid" id="A0A7J7BXG5"/>
<proteinExistence type="inferred from homology"/>
<evidence type="ECO:0000256" key="1">
    <source>
        <dbReference type="ARBA" id="ARBA00007454"/>
    </source>
</evidence>
<dbReference type="InterPro" id="IPR040773">
    <property type="entry name" value="Rpn6_N"/>
</dbReference>
<name>A0A7J7BXG5_TRIWF</name>
<dbReference type="SUPFAM" id="SSF48452">
    <property type="entry name" value="TPR-like"/>
    <property type="match status" value="1"/>
</dbReference>
<comment type="similarity">
    <text evidence="1">Belongs to the proteasome subunit S9 family.</text>
</comment>